<evidence type="ECO:0000256" key="4">
    <source>
        <dbReference type="ARBA" id="ARBA00022475"/>
    </source>
</evidence>
<dbReference type="InterPro" id="IPR042193">
    <property type="entry name" value="FHIPEP_3"/>
</dbReference>
<evidence type="ECO:0000256" key="5">
    <source>
        <dbReference type="ARBA" id="ARBA00022519"/>
    </source>
</evidence>
<keyword evidence="6 10" id="KW-0812">Transmembrane</keyword>
<dbReference type="PANTHER" id="PTHR30161">
    <property type="entry name" value="FLAGELLAR EXPORT PROTEIN, MEMBRANE FLHA SUBUNIT-RELATED"/>
    <property type="match status" value="1"/>
</dbReference>
<evidence type="ECO:0000256" key="8">
    <source>
        <dbReference type="ARBA" id="ARBA00022989"/>
    </source>
</evidence>
<evidence type="ECO:0000256" key="7">
    <source>
        <dbReference type="ARBA" id="ARBA00022927"/>
    </source>
</evidence>
<evidence type="ECO:0000256" key="1">
    <source>
        <dbReference type="ARBA" id="ARBA00004429"/>
    </source>
</evidence>
<evidence type="ECO:0000256" key="3">
    <source>
        <dbReference type="ARBA" id="ARBA00022448"/>
    </source>
</evidence>
<evidence type="ECO:0000256" key="6">
    <source>
        <dbReference type="ARBA" id="ARBA00022692"/>
    </source>
</evidence>
<dbReference type="Gene3D" id="3.40.5.40">
    <property type="entry name" value="FHIPEP family, domain 2"/>
    <property type="match status" value="1"/>
</dbReference>
<dbReference type="InterPro" id="IPR025505">
    <property type="entry name" value="FHIPEP_CS"/>
</dbReference>
<keyword evidence="12" id="KW-1185">Reference proteome</keyword>
<feature type="transmembrane region" description="Helical" evidence="10">
    <location>
        <begin position="69"/>
        <end position="89"/>
    </location>
</feature>
<evidence type="ECO:0000256" key="9">
    <source>
        <dbReference type="ARBA" id="ARBA00023136"/>
    </source>
</evidence>
<protein>
    <submittedName>
        <fullName evidence="11">EscV/YscV/HrcV family type III secretion system export apparatus protein</fullName>
    </submittedName>
</protein>
<feature type="transmembrane region" description="Helical" evidence="10">
    <location>
        <begin position="38"/>
        <end position="57"/>
    </location>
</feature>
<dbReference type="PANTHER" id="PTHR30161:SF2">
    <property type="entry name" value="INVASION PROTEIN INVA"/>
    <property type="match status" value="1"/>
</dbReference>
<dbReference type="STRING" id="1646377.BS640_08315"/>
<sequence length="683" mass="76397">MNKILKNVREHPEIIILLLMVTIISMLIVPLPTYLVDFLIGLNIVISMLVFLSSFYIDGILSFSTFPAVLLITTLFRLSLSISTSRLILNDADAGEIIETFGLFVIGDNLIVGFVIFFIVTITQFMVITKGAERVAEVAARFSLDAMPGKQMSIDADVKAGTLDADQAKSRRNILERESQLYGSFDGAMKFIKGDAIAGIIIIFVNFIGGISVGMNQHNMSMSQALHTYTMLTIGDGLVAQIPSLLIAVSAGFIVTRVNGEGDNMGKKILSQLINHPYVIALAAILTLAVGLLPGFPIMVFLTLSLLLAGTYWYKQKALREGKDSTNKISQGESSHNQAADTGLESSMKMIDHFESVNAEAVPLILVLPIEQFQKLKDQALSEHIRSQFFIDYGIRLPEIILHSAIVDKTNKVTLHINEIKAAEFTLYFDKLRVINKLDEIEMLAIETVKDSSGIWVESKDRESLESLGYLLRMPVDELYSCLSMQLSHHINEFFGVQEAKGMSDRLEHSCPELIKEVLRHMTMQKISEILQRLLCERISIRNMKMIMEALALWAPKEKDVILLVEHVRGALARYICDKFSIHNQLRVIMVTAETEDVFRKGIRSTSGGSFLNIEPAVAENLMDTFSVVLLNYDSEFKDIVIISSVDVRRFIKKFIETRFKDIAVMSFGELSQHVNVDVIQTI</sequence>
<dbReference type="GO" id="GO:0005886">
    <property type="term" value="C:plasma membrane"/>
    <property type="evidence" value="ECO:0007669"/>
    <property type="project" value="UniProtKB-SubCell"/>
</dbReference>
<keyword evidence="5" id="KW-0997">Cell inner membrane</keyword>
<dbReference type="Proteomes" id="UP000192536">
    <property type="component" value="Unassembled WGS sequence"/>
</dbReference>
<comment type="subcellular location">
    <subcellularLocation>
        <location evidence="1">Cell inner membrane</location>
        <topology evidence="1">Multi-pass membrane protein</topology>
    </subcellularLocation>
</comment>
<evidence type="ECO:0000313" key="12">
    <source>
        <dbReference type="Proteomes" id="UP000192536"/>
    </source>
</evidence>
<dbReference type="AlphaFoldDB" id="A0A1X0WGM2"/>
<dbReference type="PRINTS" id="PR00949">
    <property type="entry name" value="TYPE3IMAPROT"/>
</dbReference>
<feature type="transmembrane region" description="Helical" evidence="10">
    <location>
        <begin position="196"/>
        <end position="218"/>
    </location>
</feature>
<dbReference type="Pfam" id="PF00771">
    <property type="entry name" value="FHIPEP"/>
    <property type="match status" value="1"/>
</dbReference>
<comment type="caution">
    <text evidence="11">The sequence shown here is derived from an EMBL/GenBank/DDBJ whole genome shotgun (WGS) entry which is preliminary data.</text>
</comment>
<dbReference type="Gene3D" id="1.10.8.540">
    <property type="entry name" value="FHIPEP family, domain 3"/>
    <property type="match status" value="1"/>
</dbReference>
<feature type="transmembrane region" description="Helical" evidence="10">
    <location>
        <begin position="12"/>
        <end position="32"/>
    </location>
</feature>
<feature type="transmembrane region" description="Helical" evidence="10">
    <location>
        <begin position="238"/>
        <end position="258"/>
    </location>
</feature>
<dbReference type="PROSITE" id="PS00994">
    <property type="entry name" value="FHIPEP"/>
    <property type="match status" value="1"/>
</dbReference>
<feature type="transmembrane region" description="Helical" evidence="10">
    <location>
        <begin position="101"/>
        <end position="120"/>
    </location>
</feature>
<dbReference type="GO" id="GO:0009306">
    <property type="term" value="P:protein secretion"/>
    <property type="evidence" value="ECO:0007669"/>
    <property type="project" value="InterPro"/>
</dbReference>
<name>A0A1X0WGM2_9GAMM</name>
<organism evidence="11 12">
    <name type="scientific">Rouxiella badensis</name>
    <dbReference type="NCBI Taxonomy" id="1646377"/>
    <lineage>
        <taxon>Bacteria</taxon>
        <taxon>Pseudomonadati</taxon>
        <taxon>Pseudomonadota</taxon>
        <taxon>Gammaproteobacteria</taxon>
        <taxon>Enterobacterales</taxon>
        <taxon>Yersiniaceae</taxon>
        <taxon>Rouxiella</taxon>
    </lineage>
</organism>
<dbReference type="NCBIfam" id="TIGR01399">
    <property type="entry name" value="hrcV"/>
    <property type="match status" value="1"/>
</dbReference>
<keyword evidence="3" id="KW-0813">Transport</keyword>
<dbReference type="NCBIfam" id="NF011865">
    <property type="entry name" value="PRK15337.1"/>
    <property type="match status" value="1"/>
</dbReference>
<dbReference type="InterPro" id="IPR006302">
    <property type="entry name" value="T3SS_HrcV"/>
</dbReference>
<comment type="similarity">
    <text evidence="2">Belongs to the FHIPEP (flagella/HR/invasion proteins export pore) family.</text>
</comment>
<proteinExistence type="inferred from homology"/>
<keyword evidence="9 10" id="KW-0472">Membrane</keyword>
<dbReference type="InterPro" id="IPR042196">
    <property type="entry name" value="FHIPEP_4"/>
</dbReference>
<evidence type="ECO:0000256" key="2">
    <source>
        <dbReference type="ARBA" id="ARBA00008835"/>
    </source>
</evidence>
<reference evidence="11 12" key="1">
    <citation type="journal article" date="2017" name="Int. J. Syst. Evol. Microbiol.">
        <title>Rouxiella badensis sp. nov. and Rouxiella silvae sp. nov. isolated from peat bog soil in Germany and emendation of the genus description.</title>
        <authorList>
            <person name="Le Fleche-Mateos A."/>
            <person name="Kugler J.H."/>
            <person name="Hansen S.H."/>
            <person name="Syldatk C."/>
            <person name="Hausmann R."/>
            <person name="Lomprez F."/>
            <person name="Vandenbogaert M."/>
            <person name="Manuguerra J.C."/>
            <person name="Grimont P.A."/>
        </authorList>
    </citation>
    <scope>NUCLEOTIDE SEQUENCE [LARGE SCALE GENOMIC DNA]</scope>
    <source>
        <strain evidence="11 12">DSM 100043</strain>
    </source>
</reference>
<keyword evidence="4" id="KW-1003">Cell membrane</keyword>
<dbReference type="InterPro" id="IPR042194">
    <property type="entry name" value="FHIPEP_1"/>
</dbReference>
<evidence type="ECO:0000313" key="11">
    <source>
        <dbReference type="EMBL" id="ORJ25884.1"/>
    </source>
</evidence>
<gene>
    <name evidence="11" type="ORF">BS640_08315</name>
</gene>
<dbReference type="Gene3D" id="3.40.50.12790">
    <property type="entry name" value="FHIPEP family, domain 4"/>
    <property type="match status" value="1"/>
</dbReference>
<evidence type="ECO:0000256" key="10">
    <source>
        <dbReference type="SAM" id="Phobius"/>
    </source>
</evidence>
<keyword evidence="8 10" id="KW-1133">Transmembrane helix</keyword>
<keyword evidence="7" id="KW-0653">Protein transport</keyword>
<dbReference type="Gene3D" id="3.40.30.60">
    <property type="entry name" value="FHIPEP family, domain 1"/>
    <property type="match status" value="1"/>
</dbReference>
<dbReference type="RefSeq" id="WP_084912357.1">
    <property type="nucleotide sequence ID" value="NZ_MRWE01000011.1"/>
</dbReference>
<dbReference type="EMBL" id="MRWE01000011">
    <property type="protein sequence ID" value="ORJ25884.1"/>
    <property type="molecule type" value="Genomic_DNA"/>
</dbReference>
<dbReference type="PIRSF" id="PIRSF005419">
    <property type="entry name" value="FlhA"/>
    <property type="match status" value="1"/>
</dbReference>
<dbReference type="InterPro" id="IPR001712">
    <property type="entry name" value="T3SS_FHIPEP"/>
</dbReference>
<accession>A0A1X0WGM2</accession>
<feature type="transmembrane region" description="Helical" evidence="10">
    <location>
        <begin position="270"/>
        <end position="290"/>
    </location>
</feature>